<evidence type="ECO:0000313" key="1">
    <source>
        <dbReference type="EMBL" id="GAA2619250.1"/>
    </source>
</evidence>
<reference evidence="1 2" key="1">
    <citation type="journal article" date="2019" name="Int. J. Syst. Evol. Microbiol.">
        <title>The Global Catalogue of Microorganisms (GCM) 10K type strain sequencing project: providing services to taxonomists for standard genome sequencing and annotation.</title>
        <authorList>
            <consortium name="The Broad Institute Genomics Platform"/>
            <consortium name="The Broad Institute Genome Sequencing Center for Infectious Disease"/>
            <person name="Wu L."/>
            <person name="Ma J."/>
        </authorList>
    </citation>
    <scope>NUCLEOTIDE SEQUENCE [LARGE SCALE GENOMIC DNA]</scope>
    <source>
        <strain evidence="1 2">JCM 6833</strain>
    </source>
</reference>
<gene>
    <name evidence="1" type="ORF">GCM10010411_63710</name>
</gene>
<dbReference type="Pfam" id="PF04465">
    <property type="entry name" value="DUF499"/>
    <property type="match status" value="1"/>
</dbReference>
<evidence type="ECO:0008006" key="3">
    <source>
        <dbReference type="Google" id="ProtNLM"/>
    </source>
</evidence>
<sequence length="1075" mass="117171">MGQLASVRTTCEPRQDVLEGRLTDHHYAASLDKIVRDRENYAIYGDADAFFELSYPTAGLRRLLARVFGRLGGASGENGAFGVIRTETSFGGGKTHGLIAVHHLARGARPSGVEDFVDPTLLPAEPVQIAGIVGDALDPVNGLTTFGRHSRTLWGEMAAQLGEHAHATLRDSDATRTAPGTATIREALASRPTIVIIDEIAHHLRQLAKSGDEVVRRSAAQIPVFLKNLFEVAMADPNLVVVLTLASSHDAYGAETDEISELLAEATAVFGETLRETHSVLERSGRPLRPAEDEEIGEILKRRLFVRTDPAAAQAAGLAYKKLYQGIGNAELAGGAADPVTYGRLVERTYPFHPELIRVLDKRLGDIPGFNRARGSIKLLAEIVRALWNDPAAPDTEIINVAEIDYSNATVRDQLTVGLSRAPFAQVAEVDLGGPTSHAAVVDSLRFAGRSPYATRTCRTILTHSLEGKQGVGATRSDFLLGTLRSDDDPAFLDEALSAAEKRCWHLDFDTIRWRFTTVANVNRIVEDEKRGVRNTAVADAVNEVVQRTYKSDMGVQVVPFPEVPAQLKDATELRLAVIHHNLLSVGTDDTTTPPLLTELLEQVGASGAFRRNRNTVVFVVADAAAVESLKDRVKTRLALETLARDDRLAGFEEATRAKIIKMRDQTPLEERVAVTRCYKYLYHPADDQARGFLRRLALPAEAQGETKPATRSVIGLLQDEGKIRATAMPYAWLREKTWANRAATTTAEIAAWFQRDHGAPILLDVTLLKDAIRNGVRNDNWVYFDVAEGKAYTASGATPNVEISDQAEVMTLDEATSRGLLVREPTLADLREVITGPRHTATEVRTALEGRIGGEPTKGKVLELLATAVGNNRHEWIVVVDTEPVEGVTALTPTQIRDRGLSLLTVLNRQEADRLGVTVPGRIRTMTPEEHGRAGMALQQLADKIADLGKPVTALTVIGYAREQSGMTDISLLVMALAQLPRQQVSVNAELRAELPGLQGYFELQVSGERASYQALNTKLSGLLDYATSIAGDLRLDIAFTEEITVDSSEWQQTHTVLKNLDPKDVTVRATLGS</sequence>
<keyword evidence="2" id="KW-1185">Reference proteome</keyword>
<name>A0ABN3Q767_9ACTN</name>
<protein>
    <recommendedName>
        <fullName evidence="3">ATP-binding protein</fullName>
    </recommendedName>
</protein>
<proteinExistence type="predicted"/>
<comment type="caution">
    <text evidence="1">The sequence shown here is derived from an EMBL/GenBank/DDBJ whole genome shotgun (WGS) entry which is preliminary data.</text>
</comment>
<evidence type="ECO:0000313" key="2">
    <source>
        <dbReference type="Proteomes" id="UP001501509"/>
    </source>
</evidence>
<accession>A0ABN3Q767</accession>
<dbReference type="EMBL" id="BAAATD010000009">
    <property type="protein sequence ID" value="GAA2619250.1"/>
    <property type="molecule type" value="Genomic_DNA"/>
</dbReference>
<dbReference type="RefSeq" id="WP_344546179.1">
    <property type="nucleotide sequence ID" value="NZ_BAAATD010000009.1"/>
</dbReference>
<organism evidence="1 2">
    <name type="scientific">Actinomadura fulvescens</name>
    <dbReference type="NCBI Taxonomy" id="46160"/>
    <lineage>
        <taxon>Bacteria</taxon>
        <taxon>Bacillati</taxon>
        <taxon>Actinomycetota</taxon>
        <taxon>Actinomycetes</taxon>
        <taxon>Streptosporangiales</taxon>
        <taxon>Thermomonosporaceae</taxon>
        <taxon>Actinomadura</taxon>
    </lineage>
</organism>
<dbReference type="InterPro" id="IPR007555">
    <property type="entry name" value="DUF499"/>
</dbReference>
<dbReference type="Proteomes" id="UP001501509">
    <property type="component" value="Unassembled WGS sequence"/>
</dbReference>